<keyword evidence="2" id="KW-1185">Reference proteome</keyword>
<gene>
    <name evidence="1" type="ORF">RRF57_001722</name>
</gene>
<accession>A0AAN7UIY5</accession>
<protein>
    <submittedName>
        <fullName evidence="1">Uncharacterized protein</fullName>
    </submittedName>
</protein>
<name>A0AAN7UIY5_9PEZI</name>
<comment type="caution">
    <text evidence="1">The sequence shown here is derived from an EMBL/GenBank/DDBJ whole genome shotgun (WGS) entry which is preliminary data.</text>
</comment>
<organism evidence="1 2">
    <name type="scientific">Xylaria bambusicola</name>
    <dbReference type="NCBI Taxonomy" id="326684"/>
    <lineage>
        <taxon>Eukaryota</taxon>
        <taxon>Fungi</taxon>
        <taxon>Dikarya</taxon>
        <taxon>Ascomycota</taxon>
        <taxon>Pezizomycotina</taxon>
        <taxon>Sordariomycetes</taxon>
        <taxon>Xylariomycetidae</taxon>
        <taxon>Xylariales</taxon>
        <taxon>Xylariaceae</taxon>
        <taxon>Xylaria</taxon>
    </lineage>
</organism>
<dbReference type="EMBL" id="JAWHQM010000003">
    <property type="protein sequence ID" value="KAK5626006.1"/>
    <property type="molecule type" value="Genomic_DNA"/>
</dbReference>
<dbReference type="AlphaFoldDB" id="A0AAN7UIY5"/>
<dbReference type="Proteomes" id="UP001305414">
    <property type="component" value="Unassembled WGS sequence"/>
</dbReference>
<evidence type="ECO:0000313" key="1">
    <source>
        <dbReference type="EMBL" id="KAK5626006.1"/>
    </source>
</evidence>
<proteinExistence type="predicted"/>
<reference evidence="1 2" key="1">
    <citation type="submission" date="2023-10" db="EMBL/GenBank/DDBJ databases">
        <title>Draft genome sequence of Xylaria bambusicola isolate GMP-LS, the root and basal stem rot pathogen of sugarcane in Indonesia.</title>
        <authorList>
            <person name="Selvaraj P."/>
            <person name="Muralishankar V."/>
            <person name="Muruganantham S."/>
            <person name="Sp S."/>
            <person name="Haryani S."/>
            <person name="Lau K.J.X."/>
            <person name="Naqvi N.I."/>
        </authorList>
    </citation>
    <scope>NUCLEOTIDE SEQUENCE [LARGE SCALE GENOMIC DNA]</scope>
    <source>
        <strain evidence="1">GMP-LS</strain>
    </source>
</reference>
<sequence length="65" mass="7363">MSDVLAAANYSPEKFVDCNRDKDYDKEVAGSTLCFCEHVKMASPLRVTPLRLGRYIAFEHQSSNH</sequence>
<evidence type="ECO:0000313" key="2">
    <source>
        <dbReference type="Proteomes" id="UP001305414"/>
    </source>
</evidence>